<comment type="caution">
    <text evidence="1">The sequence shown here is derived from an EMBL/GenBank/DDBJ whole genome shotgun (WGS) entry which is preliminary data.</text>
</comment>
<dbReference type="Proteomes" id="UP000635565">
    <property type="component" value="Unassembled WGS sequence"/>
</dbReference>
<dbReference type="EMBL" id="BNJJ01000031">
    <property type="protein sequence ID" value="GHO89092.1"/>
    <property type="molecule type" value="Genomic_DNA"/>
</dbReference>
<organism evidence="1 2">
    <name type="scientific">Dictyobacter formicarum</name>
    <dbReference type="NCBI Taxonomy" id="2778368"/>
    <lineage>
        <taxon>Bacteria</taxon>
        <taxon>Bacillati</taxon>
        <taxon>Chloroflexota</taxon>
        <taxon>Ktedonobacteria</taxon>
        <taxon>Ktedonobacterales</taxon>
        <taxon>Dictyobacteraceae</taxon>
        <taxon>Dictyobacter</taxon>
    </lineage>
</organism>
<accession>A0ABQ3VT87</accession>
<name>A0ABQ3VT87_9CHLR</name>
<gene>
    <name evidence="1" type="ORF">KSZ_70980</name>
</gene>
<proteinExistence type="predicted"/>
<evidence type="ECO:0000313" key="1">
    <source>
        <dbReference type="EMBL" id="GHO89092.1"/>
    </source>
</evidence>
<reference evidence="1 2" key="1">
    <citation type="journal article" date="2021" name="Int. J. Syst. Evol. Microbiol.">
        <title>Reticulibacter mediterranei gen. nov., sp. nov., within the new family Reticulibacteraceae fam. nov., and Ktedonospora formicarum gen. nov., sp. nov., Ktedonobacter robiniae sp. nov., Dictyobacter formicarum sp. nov. and Dictyobacter arantiisoli sp. nov., belonging to the class Ktedonobacteria.</title>
        <authorList>
            <person name="Yabe S."/>
            <person name="Zheng Y."/>
            <person name="Wang C.M."/>
            <person name="Sakai Y."/>
            <person name="Abe K."/>
            <person name="Yokota A."/>
            <person name="Donadio S."/>
            <person name="Cavaletti L."/>
            <person name="Monciardini P."/>
        </authorList>
    </citation>
    <scope>NUCLEOTIDE SEQUENCE [LARGE SCALE GENOMIC DNA]</scope>
    <source>
        <strain evidence="1 2">SOSP1-9</strain>
    </source>
</reference>
<keyword evidence="2" id="KW-1185">Reference proteome</keyword>
<evidence type="ECO:0008006" key="3">
    <source>
        <dbReference type="Google" id="ProtNLM"/>
    </source>
</evidence>
<protein>
    <recommendedName>
        <fullName evidence="3">JAB domain-containing protein</fullName>
    </recommendedName>
</protein>
<evidence type="ECO:0000313" key="2">
    <source>
        <dbReference type="Proteomes" id="UP000635565"/>
    </source>
</evidence>
<sequence length="100" mass="11325">MKKSIEKGVDTGMVEPVSTPFSVDVVTIFGENNYFLNSMRLVLAAPDASRLQHQKKLISCDIIGYVHTHTFYNTTRNLRIRTPKLLSYRVPSGVRIKARS</sequence>